<evidence type="ECO:0000313" key="3">
    <source>
        <dbReference type="Proteomes" id="UP001204151"/>
    </source>
</evidence>
<evidence type="ECO:0000256" key="1">
    <source>
        <dbReference type="SAM" id="SignalP"/>
    </source>
</evidence>
<reference evidence="2 3" key="1">
    <citation type="submission" date="2022-08" db="EMBL/GenBank/DDBJ databases">
        <title>Reclassification of Massilia species as members of the genera Telluria, Duganella, Pseudoduganella, Mokoshia gen. nov. and Zemynaea gen. nov. using orthogonal and non-orthogonal genome-based approaches.</title>
        <authorList>
            <person name="Bowman J.P."/>
        </authorList>
    </citation>
    <scope>NUCLEOTIDE SEQUENCE [LARGE SCALE GENOMIC DNA]</scope>
    <source>
        <strain evidence="2 3">JCM 31316</strain>
    </source>
</reference>
<evidence type="ECO:0000313" key="2">
    <source>
        <dbReference type="EMBL" id="MCS0584844.1"/>
    </source>
</evidence>
<name>A0ABT1ZY61_9BURK</name>
<keyword evidence="3" id="KW-1185">Reference proteome</keyword>
<proteinExistence type="predicted"/>
<feature type="chain" id="PRO_5045368438" evidence="1">
    <location>
        <begin position="23"/>
        <end position="188"/>
    </location>
</feature>
<dbReference type="Proteomes" id="UP001204151">
    <property type="component" value="Unassembled WGS sequence"/>
</dbReference>
<comment type="caution">
    <text evidence="2">The sequence shown here is derived from an EMBL/GenBank/DDBJ whole genome shotgun (WGS) entry which is preliminary data.</text>
</comment>
<sequence length="188" mass="20903">MWKMSMTLTLSIVGTVPVVALADQIPDGTLVRRLDDNAVWVIHDGHKELIPNMAVFNARGYRPQDIRRLPPEEIDPIPSVIPHNSIIKYRDGTRPDIYWVQLGIKHKIPDMTAFNALNFKIEDVARLADKEIDAIPPGPDVVVPPKKSTTCGYTGWLFSIIPIHQTCGTGEGPVGTSCPCGREWGERE</sequence>
<accession>A0ABT1ZY61</accession>
<dbReference type="RefSeq" id="WP_258819388.1">
    <property type="nucleotide sequence ID" value="NZ_JANUGW010000025.1"/>
</dbReference>
<organism evidence="2 3">
    <name type="scientific">Massilia pinisoli</name>
    <dbReference type="NCBI Taxonomy" id="1772194"/>
    <lineage>
        <taxon>Bacteria</taxon>
        <taxon>Pseudomonadati</taxon>
        <taxon>Pseudomonadota</taxon>
        <taxon>Betaproteobacteria</taxon>
        <taxon>Burkholderiales</taxon>
        <taxon>Oxalobacteraceae</taxon>
        <taxon>Telluria group</taxon>
        <taxon>Massilia</taxon>
    </lineage>
</organism>
<feature type="signal peptide" evidence="1">
    <location>
        <begin position="1"/>
        <end position="22"/>
    </location>
</feature>
<protein>
    <submittedName>
        <fullName evidence="2">Uncharacterized protein</fullName>
    </submittedName>
</protein>
<dbReference type="EMBL" id="JANUGW010000025">
    <property type="protein sequence ID" value="MCS0584844.1"/>
    <property type="molecule type" value="Genomic_DNA"/>
</dbReference>
<gene>
    <name evidence="2" type="ORF">NX784_24970</name>
</gene>
<keyword evidence="1" id="KW-0732">Signal</keyword>